<keyword evidence="2" id="KW-1185">Reference proteome</keyword>
<sequence>MLVPGVTPTPTIIVQIDKCLLRGKRPLRKGNAMNSDDRMTNNGNYGVRKWGPWIFRLVNCIKTNINRMKPGFLTSKEKSRLSRFDDRELPVSSLQFSRFEQRIASSHGQPL</sequence>
<organism evidence="1 2">
    <name type="scientific">Thelohanellus kitauei</name>
    <name type="common">Myxosporean</name>
    <dbReference type="NCBI Taxonomy" id="669202"/>
    <lineage>
        <taxon>Eukaryota</taxon>
        <taxon>Metazoa</taxon>
        <taxon>Cnidaria</taxon>
        <taxon>Myxozoa</taxon>
        <taxon>Myxosporea</taxon>
        <taxon>Bivalvulida</taxon>
        <taxon>Platysporina</taxon>
        <taxon>Myxobolidae</taxon>
        <taxon>Thelohanellus</taxon>
    </lineage>
</organism>
<dbReference type="Proteomes" id="UP000031668">
    <property type="component" value="Unassembled WGS sequence"/>
</dbReference>
<gene>
    <name evidence="1" type="ORF">RF11_03819</name>
</gene>
<dbReference type="EMBL" id="JWZT01002668">
    <property type="protein sequence ID" value="KII68911.1"/>
    <property type="molecule type" value="Genomic_DNA"/>
</dbReference>
<accession>A0A0C2MNU3</accession>
<evidence type="ECO:0000313" key="2">
    <source>
        <dbReference type="Proteomes" id="UP000031668"/>
    </source>
</evidence>
<protein>
    <submittedName>
        <fullName evidence="1">Uncharacterized protein</fullName>
    </submittedName>
</protein>
<evidence type="ECO:0000313" key="1">
    <source>
        <dbReference type="EMBL" id="KII68911.1"/>
    </source>
</evidence>
<reference evidence="1 2" key="1">
    <citation type="journal article" date="2014" name="Genome Biol. Evol.">
        <title>The genome of the myxosporean Thelohanellus kitauei shows adaptations to nutrient acquisition within its fish host.</title>
        <authorList>
            <person name="Yang Y."/>
            <person name="Xiong J."/>
            <person name="Zhou Z."/>
            <person name="Huo F."/>
            <person name="Miao W."/>
            <person name="Ran C."/>
            <person name="Liu Y."/>
            <person name="Zhang J."/>
            <person name="Feng J."/>
            <person name="Wang M."/>
            <person name="Wang M."/>
            <person name="Wang L."/>
            <person name="Yao B."/>
        </authorList>
    </citation>
    <scope>NUCLEOTIDE SEQUENCE [LARGE SCALE GENOMIC DNA]</scope>
    <source>
        <strain evidence="1">Wuqing</strain>
    </source>
</reference>
<comment type="caution">
    <text evidence="1">The sequence shown here is derived from an EMBL/GenBank/DDBJ whole genome shotgun (WGS) entry which is preliminary data.</text>
</comment>
<name>A0A0C2MNU3_THEKT</name>
<proteinExistence type="predicted"/>
<dbReference type="AlphaFoldDB" id="A0A0C2MNU3"/>